<gene>
    <name evidence="2" type="ORF">QTN47_06265</name>
</gene>
<dbReference type="InterPro" id="IPR016181">
    <property type="entry name" value="Acyl_CoA_acyltransferase"/>
</dbReference>
<dbReference type="RefSeq" id="WP_369328493.1">
    <property type="nucleotide sequence ID" value="NZ_JAULBC010000002.1"/>
</dbReference>
<dbReference type="Proteomes" id="UP001560573">
    <property type="component" value="Unassembled WGS sequence"/>
</dbReference>
<organism evidence="2 3">
    <name type="scientific">Danxiaibacter flavus</name>
    <dbReference type="NCBI Taxonomy" id="3049108"/>
    <lineage>
        <taxon>Bacteria</taxon>
        <taxon>Pseudomonadati</taxon>
        <taxon>Bacteroidota</taxon>
        <taxon>Chitinophagia</taxon>
        <taxon>Chitinophagales</taxon>
        <taxon>Chitinophagaceae</taxon>
        <taxon>Danxiaibacter</taxon>
    </lineage>
</organism>
<keyword evidence="3" id="KW-1185">Reference proteome</keyword>
<reference evidence="2 3" key="1">
    <citation type="submission" date="2023-07" db="EMBL/GenBank/DDBJ databases">
        <authorList>
            <person name="Lian W.-H."/>
        </authorList>
    </citation>
    <scope>NUCLEOTIDE SEQUENCE [LARGE SCALE GENOMIC DNA]</scope>
    <source>
        <strain evidence="2 3">SYSU DXS3180</strain>
    </source>
</reference>
<dbReference type="CDD" id="cd04301">
    <property type="entry name" value="NAT_SF"/>
    <property type="match status" value="1"/>
</dbReference>
<name>A0ABV3ZD27_9BACT</name>
<feature type="domain" description="N-acetyltransferase" evidence="1">
    <location>
        <begin position="3"/>
        <end position="141"/>
    </location>
</feature>
<dbReference type="Pfam" id="PF00583">
    <property type="entry name" value="Acetyltransf_1"/>
    <property type="match status" value="1"/>
</dbReference>
<dbReference type="EMBL" id="JAULBC010000002">
    <property type="protein sequence ID" value="MEX6687089.1"/>
    <property type="molecule type" value="Genomic_DNA"/>
</dbReference>
<evidence type="ECO:0000313" key="3">
    <source>
        <dbReference type="Proteomes" id="UP001560573"/>
    </source>
</evidence>
<proteinExistence type="predicted"/>
<evidence type="ECO:0000259" key="1">
    <source>
        <dbReference type="PROSITE" id="PS51186"/>
    </source>
</evidence>
<dbReference type="PROSITE" id="PS51186">
    <property type="entry name" value="GNAT"/>
    <property type="match status" value="1"/>
</dbReference>
<accession>A0ABV3ZD27</accession>
<sequence length="144" mass="16269">MNIIIIESRPSDQPDLRMLFLKERQKTFAWKDAASFHPDDFDKETEGETILVALCDNRLVGFISIWLPDNFIHHLFVDSAYQNLGIGGKLLEKAIEKTGLPVSLKCLELNTKAVAFYTGKGFTEKAKGGEGEESYILFELDQKV</sequence>
<dbReference type="InterPro" id="IPR000182">
    <property type="entry name" value="GNAT_dom"/>
</dbReference>
<comment type="caution">
    <text evidence="2">The sequence shown here is derived from an EMBL/GenBank/DDBJ whole genome shotgun (WGS) entry which is preliminary data.</text>
</comment>
<dbReference type="Gene3D" id="3.40.630.30">
    <property type="match status" value="1"/>
</dbReference>
<protein>
    <submittedName>
        <fullName evidence="2">GNAT family N-acetyltransferase</fullName>
    </submittedName>
</protein>
<evidence type="ECO:0000313" key="2">
    <source>
        <dbReference type="EMBL" id="MEX6687089.1"/>
    </source>
</evidence>
<dbReference type="SUPFAM" id="SSF55729">
    <property type="entry name" value="Acyl-CoA N-acyltransferases (Nat)"/>
    <property type="match status" value="1"/>
</dbReference>